<feature type="disulfide bond" evidence="6">
    <location>
        <begin position="52"/>
        <end position="142"/>
    </location>
</feature>
<feature type="disulfide bond" evidence="6">
    <location>
        <begin position="76"/>
        <end position="117"/>
    </location>
</feature>
<keyword evidence="8" id="KW-0378">Hydrolase</keyword>
<evidence type="ECO:0000256" key="2">
    <source>
        <dbReference type="ARBA" id="ARBA00022525"/>
    </source>
</evidence>
<feature type="disulfide bond" evidence="6">
    <location>
        <begin position="103"/>
        <end position="115"/>
    </location>
</feature>
<dbReference type="Pfam" id="PF00068">
    <property type="entry name" value="Phospholip_A2_1"/>
    <property type="match status" value="1"/>
</dbReference>
<keyword evidence="8" id="KW-0443">Lipid metabolism</keyword>
<dbReference type="SUPFAM" id="SSF48619">
    <property type="entry name" value="Phospholipase A2, PLA2"/>
    <property type="match status" value="1"/>
</dbReference>
<dbReference type="GO" id="GO:0047498">
    <property type="term" value="F:calcium-dependent phospholipase A2 activity"/>
    <property type="evidence" value="ECO:0007669"/>
    <property type="project" value="TreeGrafter"/>
</dbReference>
<dbReference type="GO" id="GO:0005543">
    <property type="term" value="F:phospholipid binding"/>
    <property type="evidence" value="ECO:0007669"/>
    <property type="project" value="TreeGrafter"/>
</dbReference>
<evidence type="ECO:0000259" key="9">
    <source>
        <dbReference type="SMART" id="SM00085"/>
    </source>
</evidence>
<evidence type="ECO:0000256" key="4">
    <source>
        <dbReference type="PIRSR" id="PIRSR601211-1"/>
    </source>
</evidence>
<comment type="similarity">
    <text evidence="7">Belongs to the phospholipase A2 family.</text>
</comment>
<dbReference type="SMART" id="SM00085">
    <property type="entry name" value="PA2c"/>
    <property type="match status" value="1"/>
</dbReference>
<feature type="signal peptide" evidence="8">
    <location>
        <begin position="1"/>
        <end position="16"/>
    </location>
</feature>
<keyword evidence="2 8" id="KW-0964">Secreted</keyword>
<evidence type="ECO:0000313" key="11">
    <source>
        <dbReference type="Proteomes" id="UP000824782"/>
    </source>
</evidence>
<sequence>MELEILLFFVCSCLNAEWVDSRIRQKRGIIELAGAIHCGTGKSSLSYLAYGCYCGLGGHGIPKDQTDWCCHRHDCCYGYAERYGCFPKTHRYNWNCVSGNVKCDSTRDLCQKLVCSCDKELAKCLRKAPYNRKYVAYPNFLCGKENPPCKYYDD</sequence>
<comment type="caution">
    <text evidence="10">The sequence shown here is derived from an EMBL/GenBank/DDBJ whole genome shotgun (WGS) entry which is preliminary data.</text>
</comment>
<dbReference type="GO" id="GO:0005576">
    <property type="term" value="C:extracellular region"/>
    <property type="evidence" value="ECO:0007669"/>
    <property type="project" value="UniProtKB-SubCell"/>
</dbReference>
<dbReference type="PANTHER" id="PTHR11716:SF4">
    <property type="entry name" value="GROUP 10 SECRETORY PHOSPHOLIPASE A2"/>
    <property type="match status" value="1"/>
</dbReference>
<comment type="catalytic activity">
    <reaction evidence="8">
        <text>a 1,2-diacyl-sn-glycero-3-phosphocholine + H2O = a 1-acyl-sn-glycero-3-phosphocholine + a fatty acid + H(+)</text>
        <dbReference type="Rhea" id="RHEA:15801"/>
        <dbReference type="ChEBI" id="CHEBI:15377"/>
        <dbReference type="ChEBI" id="CHEBI:15378"/>
        <dbReference type="ChEBI" id="CHEBI:28868"/>
        <dbReference type="ChEBI" id="CHEBI:57643"/>
        <dbReference type="ChEBI" id="CHEBI:58168"/>
        <dbReference type="EC" id="3.1.1.4"/>
    </reaction>
</comment>
<dbReference type="InterPro" id="IPR001211">
    <property type="entry name" value="PLA2"/>
</dbReference>
<dbReference type="PROSITE" id="PS00118">
    <property type="entry name" value="PA2_HIS"/>
    <property type="match status" value="1"/>
</dbReference>
<keyword evidence="8" id="KW-0732">Signal</keyword>
<proteinExistence type="inferred from homology"/>
<feature type="binding site" evidence="5">
    <location>
        <position position="57"/>
    </location>
    <ligand>
        <name>Ca(2+)</name>
        <dbReference type="ChEBI" id="CHEBI:29108"/>
    </ligand>
</feature>
<comment type="subcellular location">
    <subcellularLocation>
        <location evidence="1 8">Secreted</location>
    </subcellularLocation>
</comment>
<feature type="active site" evidence="4">
    <location>
        <position position="118"/>
    </location>
</feature>
<dbReference type="PANTHER" id="PTHR11716">
    <property type="entry name" value="PHOSPHOLIPASE A2 FAMILY MEMBER"/>
    <property type="match status" value="1"/>
</dbReference>
<dbReference type="PRINTS" id="PR00389">
    <property type="entry name" value="PHPHLIPASEA2"/>
</dbReference>
<dbReference type="GO" id="GO:0016042">
    <property type="term" value="P:lipid catabolic process"/>
    <property type="evidence" value="ECO:0007669"/>
    <property type="project" value="InterPro"/>
</dbReference>
<dbReference type="AlphaFoldDB" id="A0AAV7ABY3"/>
<feature type="disulfide bond" evidence="6">
    <location>
        <begin position="69"/>
        <end position="124"/>
    </location>
</feature>
<feature type="binding site" evidence="5">
    <location>
        <position position="74"/>
    </location>
    <ligand>
        <name>Ca(2+)</name>
        <dbReference type="ChEBI" id="CHEBI:29108"/>
    </ligand>
</feature>
<feature type="active site" evidence="4">
    <location>
        <position position="73"/>
    </location>
</feature>
<dbReference type="EMBL" id="WNYA01000008">
    <property type="protein sequence ID" value="KAG8558325.1"/>
    <property type="molecule type" value="Genomic_DNA"/>
</dbReference>
<feature type="disulfide bond" evidence="6">
    <location>
        <begin position="85"/>
        <end position="110"/>
    </location>
</feature>
<dbReference type="InterPro" id="IPR036444">
    <property type="entry name" value="PLipase_A2_dom_sf"/>
</dbReference>
<evidence type="ECO:0000256" key="6">
    <source>
        <dbReference type="PIRSR" id="PIRSR601211-3"/>
    </source>
</evidence>
<feature type="disulfide bond" evidence="6">
    <location>
        <begin position="54"/>
        <end position="70"/>
    </location>
</feature>
<feature type="domain" description="Phospholipase A2-like central" evidence="9">
    <location>
        <begin position="28"/>
        <end position="143"/>
    </location>
</feature>
<feature type="disulfide bond" evidence="6">
    <location>
        <begin position="75"/>
        <end position="149"/>
    </location>
</feature>
<dbReference type="FunFam" id="1.20.90.10:FF:000001">
    <property type="entry name" value="Basic phospholipase A2 homolog"/>
    <property type="match status" value="1"/>
</dbReference>
<accession>A0AAV7ABY3</accession>
<dbReference type="InterPro" id="IPR016090">
    <property type="entry name" value="PLA2-like_dom"/>
</dbReference>
<dbReference type="GO" id="GO:0050482">
    <property type="term" value="P:arachidonate secretion"/>
    <property type="evidence" value="ECO:0007669"/>
    <property type="project" value="InterPro"/>
</dbReference>
<evidence type="ECO:0000256" key="5">
    <source>
        <dbReference type="PIRSR" id="PIRSR601211-2"/>
    </source>
</evidence>
<dbReference type="EC" id="3.1.1.4" evidence="8"/>
<name>A0AAV7ABY3_ENGPU</name>
<protein>
    <recommendedName>
        <fullName evidence="8">Phospholipase A2</fullName>
        <ecNumber evidence="8">3.1.1.4</ecNumber>
    </recommendedName>
</protein>
<keyword evidence="5 8" id="KW-0106">Calcium</keyword>
<dbReference type="CDD" id="cd00125">
    <property type="entry name" value="PLA2c"/>
    <property type="match status" value="1"/>
</dbReference>
<evidence type="ECO:0000256" key="7">
    <source>
        <dbReference type="RuleBase" id="RU003654"/>
    </source>
</evidence>
<dbReference type="GO" id="GO:0005509">
    <property type="term" value="F:calcium ion binding"/>
    <property type="evidence" value="ECO:0007669"/>
    <property type="project" value="InterPro"/>
</dbReference>
<keyword evidence="5" id="KW-0479">Metal-binding</keyword>
<comment type="cofactor">
    <cofactor evidence="5">
        <name>Ca(2+)</name>
        <dbReference type="ChEBI" id="CHEBI:29108"/>
    </cofactor>
    <text evidence="5">Binds 1 Ca(2+) ion per subunit.</text>
</comment>
<evidence type="ECO:0000256" key="1">
    <source>
        <dbReference type="ARBA" id="ARBA00004613"/>
    </source>
</evidence>
<dbReference type="Proteomes" id="UP000824782">
    <property type="component" value="Unassembled WGS sequence"/>
</dbReference>
<dbReference type="InterPro" id="IPR033113">
    <property type="entry name" value="PLA2_histidine"/>
</dbReference>
<dbReference type="Gene3D" id="1.20.90.10">
    <property type="entry name" value="Phospholipase A2 domain"/>
    <property type="match status" value="1"/>
</dbReference>
<evidence type="ECO:0000313" key="10">
    <source>
        <dbReference type="EMBL" id="KAG8558325.1"/>
    </source>
</evidence>
<gene>
    <name evidence="10" type="ORF">GDO81_016952</name>
</gene>
<feature type="binding site" evidence="5">
    <location>
        <position position="53"/>
    </location>
    <ligand>
        <name>Ca(2+)</name>
        <dbReference type="ChEBI" id="CHEBI:29108"/>
    </ligand>
</feature>
<keyword evidence="3 6" id="KW-1015">Disulfide bond</keyword>
<evidence type="ECO:0000256" key="3">
    <source>
        <dbReference type="ARBA" id="ARBA00023157"/>
    </source>
</evidence>
<keyword evidence="11" id="KW-1185">Reference proteome</keyword>
<feature type="chain" id="PRO_5043090964" description="Phospholipase A2" evidence="8">
    <location>
        <begin position="17"/>
        <end position="154"/>
    </location>
</feature>
<organism evidence="10 11">
    <name type="scientific">Engystomops pustulosus</name>
    <name type="common">Tungara frog</name>
    <name type="synonym">Physalaemus pustulosus</name>
    <dbReference type="NCBI Taxonomy" id="76066"/>
    <lineage>
        <taxon>Eukaryota</taxon>
        <taxon>Metazoa</taxon>
        <taxon>Chordata</taxon>
        <taxon>Craniata</taxon>
        <taxon>Vertebrata</taxon>
        <taxon>Euteleostomi</taxon>
        <taxon>Amphibia</taxon>
        <taxon>Batrachia</taxon>
        <taxon>Anura</taxon>
        <taxon>Neobatrachia</taxon>
        <taxon>Hyloidea</taxon>
        <taxon>Leptodactylidae</taxon>
        <taxon>Leiuperinae</taxon>
        <taxon>Engystomops</taxon>
    </lineage>
</organism>
<feature type="binding site" evidence="5">
    <location>
        <position position="55"/>
    </location>
    <ligand>
        <name>Ca(2+)</name>
        <dbReference type="ChEBI" id="CHEBI:29108"/>
    </ligand>
</feature>
<evidence type="ECO:0000256" key="8">
    <source>
        <dbReference type="RuleBase" id="RU361236"/>
    </source>
</evidence>
<dbReference type="GO" id="GO:0006644">
    <property type="term" value="P:phospholipid metabolic process"/>
    <property type="evidence" value="ECO:0007669"/>
    <property type="project" value="InterPro"/>
</dbReference>
<reference evidence="10" key="1">
    <citation type="thesis" date="2020" institute="ProQuest LLC" country="789 East Eisenhower Parkway, Ann Arbor, MI, USA">
        <title>Comparative Genomics and Chromosome Evolution.</title>
        <authorList>
            <person name="Mudd A.B."/>
        </authorList>
    </citation>
    <scope>NUCLEOTIDE SEQUENCE</scope>
    <source>
        <strain evidence="10">237g6f4</strain>
        <tissue evidence="10">Blood</tissue>
    </source>
</reference>